<evidence type="ECO:0000313" key="1">
    <source>
        <dbReference type="EMBL" id="GJT01443.1"/>
    </source>
</evidence>
<accession>A0ABQ5AJU8</accession>
<comment type="caution">
    <text evidence="1">The sequence shown here is derived from an EMBL/GenBank/DDBJ whole genome shotgun (WGS) entry which is preliminary data.</text>
</comment>
<protein>
    <submittedName>
        <fullName evidence="1">Uncharacterized protein</fullName>
    </submittedName>
</protein>
<sequence>MGKGSRNKKKVMENIMYFNNGVGPSLSFGTPLTQEEAEKRAHCPYIMLKEKKDPGAFLFPIRLEGQINENALADTTEVTGRLVNVLCQVGFTTLSAKFLILEIPVDRDAPIMVGRRFLDTIRGNIDIPNRIFTTFDGLTRQTFRAARLEKIRTAESNSDDEEDYAIREFDVGDTNSSTPDQIAIPKQHQPTTGMSCKEHMIMRSGHPVPNALEMLKPWNKHYFQMFTTNSWNGELLHKIGSGNEIDQMLKISLKEAQTEEEVFFIEWLGEWRLYHANGIGRRRFLILLFNSMFEDRHQNRYANVAWVIAKMDEYQEWELEVKTRPVDLLWTTLRELIDSEDRLILDIPVDDVQRVAAQRAPRVQRA</sequence>
<organism evidence="1 2">
    <name type="scientific">Tanacetum coccineum</name>
    <dbReference type="NCBI Taxonomy" id="301880"/>
    <lineage>
        <taxon>Eukaryota</taxon>
        <taxon>Viridiplantae</taxon>
        <taxon>Streptophyta</taxon>
        <taxon>Embryophyta</taxon>
        <taxon>Tracheophyta</taxon>
        <taxon>Spermatophyta</taxon>
        <taxon>Magnoliopsida</taxon>
        <taxon>eudicotyledons</taxon>
        <taxon>Gunneridae</taxon>
        <taxon>Pentapetalae</taxon>
        <taxon>asterids</taxon>
        <taxon>campanulids</taxon>
        <taxon>Asterales</taxon>
        <taxon>Asteraceae</taxon>
        <taxon>Asteroideae</taxon>
        <taxon>Anthemideae</taxon>
        <taxon>Anthemidinae</taxon>
        <taxon>Tanacetum</taxon>
    </lineage>
</organism>
<gene>
    <name evidence="1" type="ORF">Tco_0822612</name>
</gene>
<proteinExistence type="predicted"/>
<dbReference type="Proteomes" id="UP001151760">
    <property type="component" value="Unassembled WGS sequence"/>
</dbReference>
<evidence type="ECO:0000313" key="2">
    <source>
        <dbReference type="Proteomes" id="UP001151760"/>
    </source>
</evidence>
<dbReference type="EMBL" id="BQNB010012271">
    <property type="protein sequence ID" value="GJT01443.1"/>
    <property type="molecule type" value="Genomic_DNA"/>
</dbReference>
<reference evidence="1" key="1">
    <citation type="journal article" date="2022" name="Int. J. Mol. Sci.">
        <title>Draft Genome of Tanacetum Coccineum: Genomic Comparison of Closely Related Tanacetum-Family Plants.</title>
        <authorList>
            <person name="Yamashiro T."/>
            <person name="Shiraishi A."/>
            <person name="Nakayama K."/>
            <person name="Satake H."/>
        </authorList>
    </citation>
    <scope>NUCLEOTIDE SEQUENCE</scope>
</reference>
<keyword evidence="2" id="KW-1185">Reference proteome</keyword>
<name>A0ABQ5AJU8_9ASTR</name>
<reference evidence="1" key="2">
    <citation type="submission" date="2022-01" db="EMBL/GenBank/DDBJ databases">
        <authorList>
            <person name="Yamashiro T."/>
            <person name="Shiraishi A."/>
            <person name="Satake H."/>
            <person name="Nakayama K."/>
        </authorList>
    </citation>
    <scope>NUCLEOTIDE SEQUENCE</scope>
</reference>